<dbReference type="HOGENOM" id="CLU_167496_0_0_9"/>
<name>A0A0B6AR50_PRIM2</name>
<evidence type="ECO:0008006" key="3">
    <source>
        <dbReference type="Google" id="ProtNLM"/>
    </source>
</evidence>
<accession>A0A0B6AR50</accession>
<organism evidence="1 2">
    <name type="scientific">Priestia megaterium (strain ATCC 14581 / DSM 32 / CCUG 1817 / JCM 2506 / NBRC 15308 / NCIMB 9376 / NCTC 10342 / NRRL B-14308 / VKM B-512 / Ford 19)</name>
    <name type="common">Bacillus megaterium</name>
    <dbReference type="NCBI Taxonomy" id="1348623"/>
    <lineage>
        <taxon>Bacteria</taxon>
        <taxon>Bacillati</taxon>
        <taxon>Bacillota</taxon>
        <taxon>Bacilli</taxon>
        <taxon>Bacillales</taxon>
        <taxon>Bacillaceae</taxon>
        <taxon>Priestia</taxon>
    </lineage>
</organism>
<dbReference type="Proteomes" id="UP000031829">
    <property type="component" value="Chromosome"/>
</dbReference>
<dbReference type="KEGG" id="bmeg:BG04_4535"/>
<evidence type="ECO:0000313" key="1">
    <source>
        <dbReference type="EMBL" id="AJI23612.1"/>
    </source>
</evidence>
<dbReference type="AlphaFoldDB" id="A0A0B6AR50"/>
<dbReference type="GeneID" id="93642536"/>
<dbReference type="RefSeq" id="WP_034652422.1">
    <property type="nucleotide sequence ID" value="NZ_BCVB01000005.1"/>
</dbReference>
<sequence>MEIMIGKGYKLTSDTLNVILNKRYDQKDKEGNITGEAFKTIGYYSTIYSACNALIEREIKDSDAISLDGLKKHVEDVKEQIFEALKSIKPIK</sequence>
<proteinExistence type="predicted"/>
<protein>
    <recommendedName>
        <fullName evidence="3">DUF5405 domain-containing protein</fullName>
    </recommendedName>
</protein>
<reference evidence="1 2" key="1">
    <citation type="journal article" date="2015" name="Genome Announc.">
        <title>Complete genome sequences for 35 biothreat assay-relevant bacillus species.</title>
        <authorList>
            <person name="Johnson S.L."/>
            <person name="Daligault H.E."/>
            <person name="Davenport K.W."/>
            <person name="Jaissle J."/>
            <person name="Frey K.G."/>
            <person name="Ladner J.T."/>
            <person name="Broomall S.M."/>
            <person name="Bishop-Lilly K.A."/>
            <person name="Bruce D.C."/>
            <person name="Gibbons H.S."/>
            <person name="Coyne S.R."/>
            <person name="Lo C.C."/>
            <person name="Meincke L."/>
            <person name="Munk A.C."/>
            <person name="Koroleva G.I."/>
            <person name="Rosenzweig C.N."/>
            <person name="Palacios G.F."/>
            <person name="Redden C.L."/>
            <person name="Minogue T.D."/>
            <person name="Chain P.S."/>
        </authorList>
    </citation>
    <scope>NUCLEOTIDE SEQUENCE [LARGE SCALE GENOMIC DNA]</scope>
    <source>
        <strain evidence="2">ATCC 14581 / DSM 32 / JCM 2506 / NBRC 15308 / NCIMB 9376 / NCTC 10342 / NRRL B-14308 / VKM B-512</strain>
    </source>
</reference>
<gene>
    <name evidence="1" type="ORF">BG04_4535</name>
</gene>
<evidence type="ECO:0000313" key="2">
    <source>
        <dbReference type="Proteomes" id="UP000031829"/>
    </source>
</evidence>
<dbReference type="EMBL" id="CP009920">
    <property type="protein sequence ID" value="AJI23612.1"/>
    <property type="molecule type" value="Genomic_DNA"/>
</dbReference>